<keyword evidence="3" id="KW-0378">Hydrolase</keyword>
<dbReference type="Gene3D" id="3.40.50.1820">
    <property type="entry name" value="alpha/beta hydrolase"/>
    <property type="match status" value="1"/>
</dbReference>
<feature type="chain" id="PRO_5027067552" evidence="1">
    <location>
        <begin position="21"/>
        <end position="312"/>
    </location>
</feature>
<evidence type="ECO:0000313" key="4">
    <source>
        <dbReference type="Proteomes" id="UP000477083"/>
    </source>
</evidence>
<dbReference type="InterPro" id="IPR050266">
    <property type="entry name" value="AB_hydrolase_sf"/>
</dbReference>
<feature type="domain" description="AB hydrolase-1" evidence="2">
    <location>
        <begin position="56"/>
        <end position="300"/>
    </location>
</feature>
<keyword evidence="1" id="KW-0732">Signal</keyword>
<feature type="signal peptide" evidence="1">
    <location>
        <begin position="1"/>
        <end position="20"/>
    </location>
</feature>
<evidence type="ECO:0000256" key="1">
    <source>
        <dbReference type="SAM" id="SignalP"/>
    </source>
</evidence>
<protein>
    <submittedName>
        <fullName evidence="3">Alpha/beta fold hydrolase</fullName>
    </submittedName>
</protein>
<evidence type="ECO:0000259" key="2">
    <source>
        <dbReference type="Pfam" id="PF12697"/>
    </source>
</evidence>
<gene>
    <name evidence="3" type="ORF">GS660_12425</name>
</gene>
<dbReference type="OrthoDB" id="9815441at2"/>
<reference evidence="3 4" key="1">
    <citation type="submission" date="2020-01" db="EMBL/GenBank/DDBJ databases">
        <title>Frigidibacter albus SP32T (=CGMCC 1.13995T).</title>
        <authorList>
            <person name="Liao X."/>
        </authorList>
    </citation>
    <scope>NUCLEOTIDE SEQUENCE [LARGE SCALE GENOMIC DNA]</scope>
    <source>
        <strain evidence="3 4">SP32</strain>
    </source>
</reference>
<dbReference type="PROSITE" id="PS51257">
    <property type="entry name" value="PROKAR_LIPOPROTEIN"/>
    <property type="match status" value="1"/>
</dbReference>
<dbReference type="GO" id="GO:0016787">
    <property type="term" value="F:hydrolase activity"/>
    <property type="evidence" value="ECO:0007669"/>
    <property type="project" value="UniProtKB-KW"/>
</dbReference>
<dbReference type="InterPro" id="IPR000073">
    <property type="entry name" value="AB_hydrolase_1"/>
</dbReference>
<organism evidence="3 4">
    <name type="scientific">Frigidibacter albus</name>
    <dbReference type="NCBI Taxonomy" id="1465486"/>
    <lineage>
        <taxon>Bacteria</taxon>
        <taxon>Pseudomonadati</taxon>
        <taxon>Pseudomonadota</taxon>
        <taxon>Alphaproteobacteria</taxon>
        <taxon>Rhodobacterales</taxon>
        <taxon>Paracoccaceae</taxon>
        <taxon>Frigidibacter</taxon>
    </lineage>
</organism>
<dbReference type="PRINTS" id="PR00412">
    <property type="entry name" value="EPOXHYDRLASE"/>
</dbReference>
<dbReference type="RefSeq" id="WP_161346939.1">
    <property type="nucleotide sequence ID" value="NZ_BMGW01000007.1"/>
</dbReference>
<accession>A0A6L8VJL8</accession>
<proteinExistence type="predicted"/>
<dbReference type="EMBL" id="WWNR01000007">
    <property type="protein sequence ID" value="MZQ89896.1"/>
    <property type="molecule type" value="Genomic_DNA"/>
</dbReference>
<dbReference type="PANTHER" id="PTHR43798">
    <property type="entry name" value="MONOACYLGLYCEROL LIPASE"/>
    <property type="match status" value="1"/>
</dbReference>
<dbReference type="PRINTS" id="PR00111">
    <property type="entry name" value="ABHYDROLASE"/>
</dbReference>
<keyword evidence="4" id="KW-1185">Reference proteome</keyword>
<dbReference type="Proteomes" id="UP000477083">
    <property type="component" value="Unassembled WGS sequence"/>
</dbReference>
<dbReference type="AlphaFoldDB" id="A0A6L8VJL8"/>
<dbReference type="SUPFAM" id="SSF53474">
    <property type="entry name" value="alpha/beta-Hydrolases"/>
    <property type="match status" value="1"/>
</dbReference>
<dbReference type="InterPro" id="IPR029058">
    <property type="entry name" value="AB_hydrolase_fold"/>
</dbReference>
<name>A0A6L8VJL8_9RHOB</name>
<evidence type="ECO:0000313" key="3">
    <source>
        <dbReference type="EMBL" id="MZQ89896.1"/>
    </source>
</evidence>
<dbReference type="Pfam" id="PF12697">
    <property type="entry name" value="Abhydrolase_6"/>
    <property type="match status" value="1"/>
</dbReference>
<dbReference type="InterPro" id="IPR000639">
    <property type="entry name" value="Epox_hydrolase-like"/>
</dbReference>
<sequence>MSRVAAALALLASFGLTACAASREAATRAANPPQGQFVTVGGTRLHVVVAGQGPDLVLIHGASGSGRDMTFDLLGRLSDRYRVIVPDRPGFGYSDALPGGGTLRQQADLLADLAVELGADRPLVVGHSYGGSVALAWAVHRPQNAAGLVTLAGASHPWDGDLSLFYRVTSSAVGRAVAVPAITALVPEGTVSGMVESVFAPQTEPEGYAEYFGPLMSASRKTLAANAQQRATLSDELAVQSRQYPVIDLPVEVLHGDADTTVGLEIHARPLSREVPGARLTVLPGVGHMPHHADPEAVVAVIDRAAARAGLR</sequence>
<comment type="caution">
    <text evidence="3">The sequence shown here is derived from an EMBL/GenBank/DDBJ whole genome shotgun (WGS) entry which is preliminary data.</text>
</comment>